<comment type="caution">
    <text evidence="2">The sequence shown here is derived from an EMBL/GenBank/DDBJ whole genome shotgun (WGS) entry which is preliminary data.</text>
</comment>
<reference evidence="2" key="1">
    <citation type="submission" date="2022-08" db="EMBL/GenBank/DDBJ databases">
        <title>Genomic Encyclopedia of Type Strains, Phase V (KMG-V): Genome sequencing to study the core and pangenomes of soil and plant-associated prokaryotes.</title>
        <authorList>
            <person name="Whitman W."/>
        </authorList>
    </citation>
    <scope>NUCLEOTIDE SEQUENCE</scope>
    <source>
        <strain evidence="2">SP3012</strain>
    </source>
</reference>
<gene>
    <name evidence="2" type="ORF">GGQ01_003344</name>
</gene>
<dbReference type="AlphaFoldDB" id="A0A9X2UPA4"/>
<dbReference type="Proteomes" id="UP001155040">
    <property type="component" value="Unassembled WGS sequence"/>
</dbReference>
<keyword evidence="1" id="KW-1133">Transmembrane helix</keyword>
<accession>A0A9X2UPA4</accession>
<proteinExistence type="predicted"/>
<dbReference type="EMBL" id="JANUBF010000049">
    <property type="protein sequence ID" value="MCS4038252.1"/>
    <property type="molecule type" value="Genomic_DNA"/>
</dbReference>
<sequence length="51" mass="5451">MSRADLFSVTGVVTASIVGLLALVGAPAWALIGSAFLFSFLIWDYLEHQPV</sequence>
<organism evidence="2 3">
    <name type="scientific">Salinibacter ruber</name>
    <dbReference type="NCBI Taxonomy" id="146919"/>
    <lineage>
        <taxon>Bacteria</taxon>
        <taxon>Pseudomonadati</taxon>
        <taxon>Rhodothermota</taxon>
        <taxon>Rhodothermia</taxon>
        <taxon>Rhodothermales</taxon>
        <taxon>Salinibacteraceae</taxon>
        <taxon>Salinibacter</taxon>
    </lineage>
</organism>
<keyword evidence="1" id="KW-0472">Membrane</keyword>
<feature type="transmembrane region" description="Helical" evidence="1">
    <location>
        <begin position="12"/>
        <end position="43"/>
    </location>
</feature>
<evidence type="ECO:0000313" key="2">
    <source>
        <dbReference type="EMBL" id="MCS4038252.1"/>
    </source>
</evidence>
<keyword evidence="1" id="KW-0812">Transmembrane</keyword>
<name>A0A9X2UPA4_9BACT</name>
<evidence type="ECO:0000313" key="3">
    <source>
        <dbReference type="Proteomes" id="UP001155040"/>
    </source>
</evidence>
<evidence type="ECO:0000256" key="1">
    <source>
        <dbReference type="SAM" id="Phobius"/>
    </source>
</evidence>
<protein>
    <submittedName>
        <fullName evidence="2">Uncharacterized protein</fullName>
    </submittedName>
</protein>